<sequence length="429" mass="48130">MQAVVGAGTPTSSGNETLGTIDDLPTEVKVMIVEWLTDARDLLALRTTSRTWRLLMTGERGPVHALCRPLLPDEALDRLAAHPEGDLLACIIYGVLGSSQTSLRSIAPIQRCETTYWVPRAKGVFCGWGLSMGDIHTSGGPPLQVWAVGRWSNDILFDGVTRAVDLVNAVYGDTWHWRSSPRTPACRRGMRRAQWVGRVADGAAHGRGVWQASTRHRCERPGSPCGVACMGQWSKGALVSGTMTWDRDHVYRGEFQNNLFHGFGTLDMGHRACYVGDWSMGQPHGNGTLYDSGQHLKDIDLTPSFYSGGWSRGRRDGMGTKDWQDGRQYVGTWTDDRFNGRGSFKYVDGSRHDGKWHWGERHGRGESFGPDGRRRRRGYWVRDEPCSRLTYRHYKETGFQRSTTRCMLSIVARPLQDLAEWADKPLINF</sequence>
<dbReference type="KEGG" id="vg:23462360"/>
<dbReference type="Pfam" id="PF02493">
    <property type="entry name" value="MORN"/>
    <property type="match status" value="5"/>
</dbReference>
<dbReference type="Gene3D" id="2.20.110.10">
    <property type="entry name" value="Histone H3 K4-specific methyltransferase SET7/9 N-terminal domain"/>
    <property type="match status" value="2"/>
</dbReference>
<dbReference type="Proteomes" id="UP000202511">
    <property type="component" value="Segment"/>
</dbReference>
<protein>
    <submittedName>
        <fullName evidence="4">Morn repeat protein</fullName>
    </submittedName>
</protein>
<dbReference type="PANTHER" id="PTHR23084">
    <property type="entry name" value="PHOSPHATIDYLINOSITOL-4-PHOSPHATE 5-KINASE RELATED"/>
    <property type="match status" value="1"/>
</dbReference>
<dbReference type="SUPFAM" id="SSF82185">
    <property type="entry name" value="Histone H3 K4-specific methyltransferase SET7/9 N-terminal domain"/>
    <property type="match status" value="2"/>
</dbReference>
<reference evidence="4 5" key="1">
    <citation type="journal article" date="2015" name="Parasitol. Res.">
        <title>Viruses in close associations with free-living amoebae.</title>
        <authorList>
            <person name="Scheid P."/>
        </authorList>
    </citation>
    <scope>NUCLEOTIDE SEQUENCE [LARGE SCALE GENOMIC DNA]</scope>
    <source>
        <strain evidence="4">KlaHel</strain>
    </source>
</reference>
<dbReference type="InterPro" id="IPR036047">
    <property type="entry name" value="F-box-like_dom_sf"/>
</dbReference>
<feature type="region of interest" description="Disordered" evidence="2">
    <location>
        <begin position="1"/>
        <end position="20"/>
    </location>
</feature>
<evidence type="ECO:0000259" key="3">
    <source>
        <dbReference type="Pfam" id="PF12937"/>
    </source>
</evidence>
<evidence type="ECO:0000313" key="4">
    <source>
        <dbReference type="EMBL" id="AJF97443.1"/>
    </source>
</evidence>
<proteinExistence type="predicted"/>
<evidence type="ECO:0000313" key="5">
    <source>
        <dbReference type="Proteomes" id="UP000202511"/>
    </source>
</evidence>
<dbReference type="EMBL" id="KP136319">
    <property type="protein sequence ID" value="AJF97443.1"/>
    <property type="molecule type" value="Genomic_DNA"/>
</dbReference>
<keyword evidence="1" id="KW-0677">Repeat</keyword>
<name>A0A0B5IXF7_9VIRU</name>
<dbReference type="RefSeq" id="YP_009119678.1">
    <property type="nucleotide sequence ID" value="NC_026440.1"/>
</dbReference>
<dbReference type="InterPro" id="IPR003409">
    <property type="entry name" value="MORN"/>
</dbReference>
<dbReference type="Pfam" id="PF12937">
    <property type="entry name" value="F-box-like"/>
    <property type="match status" value="1"/>
</dbReference>
<accession>A0A0B5IXF7</accession>
<organism evidence="4 5">
    <name type="scientific">Pandoravirus inopinatum</name>
    <dbReference type="NCBI Taxonomy" id="1605721"/>
    <lineage>
        <taxon>Viruses</taxon>
        <taxon>Pandoravirus</taxon>
    </lineage>
</organism>
<evidence type="ECO:0000256" key="2">
    <source>
        <dbReference type="SAM" id="MobiDB-lite"/>
    </source>
</evidence>
<dbReference type="CDD" id="cd09917">
    <property type="entry name" value="F-box_SF"/>
    <property type="match status" value="1"/>
</dbReference>
<dbReference type="SUPFAM" id="SSF81383">
    <property type="entry name" value="F-box domain"/>
    <property type="match status" value="1"/>
</dbReference>
<dbReference type="PANTHER" id="PTHR23084:SF263">
    <property type="entry name" value="MORN REPEAT-CONTAINING PROTEIN 1"/>
    <property type="match status" value="1"/>
</dbReference>
<dbReference type="GeneID" id="23462360"/>
<feature type="compositionally biased region" description="Polar residues" evidence="2">
    <location>
        <begin position="9"/>
        <end position="18"/>
    </location>
</feature>
<feature type="domain" description="F-box" evidence="3">
    <location>
        <begin position="21"/>
        <end position="55"/>
    </location>
</feature>
<dbReference type="InterPro" id="IPR001810">
    <property type="entry name" value="F-box_dom"/>
</dbReference>
<dbReference type="SMART" id="SM00698">
    <property type="entry name" value="MORN"/>
    <property type="match status" value="5"/>
</dbReference>
<evidence type="ECO:0000256" key="1">
    <source>
        <dbReference type="ARBA" id="ARBA00022737"/>
    </source>
</evidence>